<dbReference type="SUPFAM" id="SSF57701">
    <property type="entry name" value="Zn2/Cys6 DNA-binding domain"/>
    <property type="match status" value="1"/>
</dbReference>
<name>A0A1Y2AC21_9PLEO</name>
<dbReference type="CDD" id="cd00067">
    <property type="entry name" value="GAL4"/>
    <property type="match status" value="1"/>
</dbReference>
<organism evidence="7 8">
    <name type="scientific">Clohesyomyces aquaticus</name>
    <dbReference type="NCBI Taxonomy" id="1231657"/>
    <lineage>
        <taxon>Eukaryota</taxon>
        <taxon>Fungi</taxon>
        <taxon>Dikarya</taxon>
        <taxon>Ascomycota</taxon>
        <taxon>Pezizomycotina</taxon>
        <taxon>Dothideomycetes</taxon>
        <taxon>Pleosporomycetidae</taxon>
        <taxon>Pleosporales</taxon>
        <taxon>Lindgomycetaceae</taxon>
        <taxon>Clohesyomyces</taxon>
    </lineage>
</organism>
<dbReference type="GO" id="GO:0008270">
    <property type="term" value="F:zinc ion binding"/>
    <property type="evidence" value="ECO:0007669"/>
    <property type="project" value="InterPro"/>
</dbReference>
<protein>
    <recommendedName>
        <fullName evidence="6">Zn(2)-C6 fungal-type domain-containing protein</fullName>
    </recommendedName>
</protein>
<evidence type="ECO:0000256" key="2">
    <source>
        <dbReference type="ARBA" id="ARBA00022833"/>
    </source>
</evidence>
<evidence type="ECO:0000313" key="7">
    <source>
        <dbReference type="EMBL" id="ORY19830.1"/>
    </source>
</evidence>
<dbReference type="GO" id="GO:0000981">
    <property type="term" value="F:DNA-binding transcription factor activity, RNA polymerase II-specific"/>
    <property type="evidence" value="ECO:0007669"/>
    <property type="project" value="InterPro"/>
</dbReference>
<dbReference type="Proteomes" id="UP000193144">
    <property type="component" value="Unassembled WGS sequence"/>
</dbReference>
<evidence type="ECO:0000256" key="4">
    <source>
        <dbReference type="ARBA" id="ARBA00023163"/>
    </source>
</evidence>
<evidence type="ECO:0000313" key="8">
    <source>
        <dbReference type="Proteomes" id="UP000193144"/>
    </source>
</evidence>
<evidence type="ECO:0000259" key="6">
    <source>
        <dbReference type="PROSITE" id="PS50048"/>
    </source>
</evidence>
<proteinExistence type="predicted"/>
<keyword evidence="1" id="KW-0479">Metal-binding</keyword>
<sequence length="376" mass="42117">MLGYISSTRKKSCHACVKSKRRCDLGFPFCKRCFTKGLNCVYPNGSVHEEEVVVRQATPDLVPLTTDAARESFEVPQDSHNVDPALLHASDSSTSPESTSSDETYLQPLNEAINEAILPQIWEPSIVSQERLVYMIQQLCTFVHSLALSGCTPFIHKALYKDHQPAAYQDSCSLSALYLLKTDRNHPIIKSSIDAKISTLIASSTMSLADHLAAVQALTIYQIIRLFDPDLRLQALAAKQIGLLELWTAQLWKRSFNEPQTFPSPYASWVFYESLRRTVMMSTALRGVWGCVKNGGLCPVVHLLARLPMTQDPELWSLEGQDWDKRARDGQTKGSLVAYGEFTLSWNMSEEVASLPDYERLLLVACRGDELRGWNG</sequence>
<dbReference type="InterPro" id="IPR036864">
    <property type="entry name" value="Zn2-C6_fun-type_DNA-bd_sf"/>
</dbReference>
<dbReference type="EMBL" id="MCFA01000001">
    <property type="protein sequence ID" value="ORY19830.1"/>
    <property type="molecule type" value="Genomic_DNA"/>
</dbReference>
<keyword evidence="8" id="KW-1185">Reference proteome</keyword>
<dbReference type="PROSITE" id="PS50048">
    <property type="entry name" value="ZN2_CY6_FUNGAL_2"/>
    <property type="match status" value="1"/>
</dbReference>
<gene>
    <name evidence="7" type="ORF">BCR34DRAFT_471164</name>
</gene>
<comment type="caution">
    <text evidence="7">The sequence shown here is derived from an EMBL/GenBank/DDBJ whole genome shotgun (WGS) entry which is preliminary data.</text>
</comment>
<accession>A0A1Y2AC21</accession>
<keyword evidence="5" id="KW-0539">Nucleus</keyword>
<evidence type="ECO:0000256" key="3">
    <source>
        <dbReference type="ARBA" id="ARBA00023015"/>
    </source>
</evidence>
<keyword evidence="3" id="KW-0805">Transcription regulation</keyword>
<feature type="domain" description="Zn(2)-C6 fungal-type" evidence="6">
    <location>
        <begin position="12"/>
        <end position="42"/>
    </location>
</feature>
<dbReference type="OrthoDB" id="4216928at2759"/>
<keyword evidence="4" id="KW-0804">Transcription</keyword>
<dbReference type="STRING" id="1231657.A0A1Y2AC21"/>
<evidence type="ECO:0000256" key="1">
    <source>
        <dbReference type="ARBA" id="ARBA00022723"/>
    </source>
</evidence>
<dbReference type="Pfam" id="PF00172">
    <property type="entry name" value="Zn_clus"/>
    <property type="match status" value="1"/>
</dbReference>
<dbReference type="Gene3D" id="4.10.240.10">
    <property type="entry name" value="Zn(2)-C6 fungal-type DNA-binding domain"/>
    <property type="match status" value="1"/>
</dbReference>
<dbReference type="InterPro" id="IPR001138">
    <property type="entry name" value="Zn2Cys6_DnaBD"/>
</dbReference>
<dbReference type="AlphaFoldDB" id="A0A1Y2AC21"/>
<evidence type="ECO:0000256" key="5">
    <source>
        <dbReference type="ARBA" id="ARBA00023242"/>
    </source>
</evidence>
<dbReference type="SMART" id="SM00066">
    <property type="entry name" value="GAL4"/>
    <property type="match status" value="1"/>
</dbReference>
<reference evidence="7 8" key="1">
    <citation type="submission" date="2016-07" db="EMBL/GenBank/DDBJ databases">
        <title>Pervasive Adenine N6-methylation of Active Genes in Fungi.</title>
        <authorList>
            <consortium name="DOE Joint Genome Institute"/>
            <person name="Mondo S.J."/>
            <person name="Dannebaum R.O."/>
            <person name="Kuo R.C."/>
            <person name="Labutti K."/>
            <person name="Haridas S."/>
            <person name="Kuo A."/>
            <person name="Salamov A."/>
            <person name="Ahrendt S.R."/>
            <person name="Lipzen A."/>
            <person name="Sullivan W."/>
            <person name="Andreopoulos W.B."/>
            <person name="Clum A."/>
            <person name="Lindquist E."/>
            <person name="Daum C."/>
            <person name="Ramamoorthy G.K."/>
            <person name="Gryganskyi A."/>
            <person name="Culley D."/>
            <person name="Magnuson J.K."/>
            <person name="James T.Y."/>
            <person name="O'Malley M.A."/>
            <person name="Stajich J.E."/>
            <person name="Spatafora J.W."/>
            <person name="Visel A."/>
            <person name="Grigoriev I.V."/>
        </authorList>
    </citation>
    <scope>NUCLEOTIDE SEQUENCE [LARGE SCALE GENOMIC DNA]</scope>
    <source>
        <strain evidence="7 8">CBS 115471</strain>
    </source>
</reference>
<keyword evidence="2" id="KW-0862">Zinc</keyword>
<dbReference type="PANTHER" id="PTHR47660">
    <property type="entry name" value="TRANSCRIPTION FACTOR WITH C2H2 AND ZN(2)-CYS(6) DNA BINDING DOMAIN (EUROFUNG)-RELATED-RELATED"/>
    <property type="match status" value="1"/>
</dbReference>
<dbReference type="PANTHER" id="PTHR47660:SF3">
    <property type="entry name" value="FINGER DOMAIN PROTEIN, PUTATIVE (AFU_ORTHOLOGUE AFUA_4G03310)-RELATED"/>
    <property type="match status" value="1"/>
</dbReference>